<dbReference type="Gramene" id="KOM48375">
    <property type="protein sequence ID" value="KOM48375"/>
    <property type="gene ID" value="LR48_Vigan07g207900"/>
</dbReference>
<proteinExistence type="predicted"/>
<gene>
    <name evidence="1" type="ORF">LR48_Vigan07g207900</name>
</gene>
<accession>A0A0L9UZT4</accession>
<reference evidence="2" key="1">
    <citation type="journal article" date="2015" name="Proc. Natl. Acad. Sci. U.S.A.">
        <title>Genome sequencing of adzuki bean (Vigna angularis) provides insight into high starch and low fat accumulation and domestication.</title>
        <authorList>
            <person name="Yang K."/>
            <person name="Tian Z."/>
            <person name="Chen C."/>
            <person name="Luo L."/>
            <person name="Zhao B."/>
            <person name="Wang Z."/>
            <person name="Yu L."/>
            <person name="Li Y."/>
            <person name="Sun Y."/>
            <person name="Li W."/>
            <person name="Chen Y."/>
            <person name="Li Y."/>
            <person name="Zhang Y."/>
            <person name="Ai D."/>
            <person name="Zhao J."/>
            <person name="Shang C."/>
            <person name="Ma Y."/>
            <person name="Wu B."/>
            <person name="Wang M."/>
            <person name="Gao L."/>
            <person name="Sun D."/>
            <person name="Zhang P."/>
            <person name="Guo F."/>
            <person name="Wang W."/>
            <person name="Li Y."/>
            <person name="Wang J."/>
            <person name="Varshney R.K."/>
            <person name="Wang J."/>
            <person name="Ling H.Q."/>
            <person name="Wan P."/>
        </authorList>
    </citation>
    <scope>NUCLEOTIDE SEQUENCE</scope>
    <source>
        <strain evidence="2">cv. Jingnong 6</strain>
    </source>
</reference>
<sequence>MTNLDDHPLLDDVPAIRSLIRVENHSQSTKEAWCAKGSKGPILSSSLLKAILACLPLAPFPVGRPSKSRSNLERGGCFHQLAHDRINILTPSFEHVFELDQNIIWNDLLTTFDIPNVTTLKNKCLSSIAAKFQGFKTKLTSRYIFGGQFTPEGRQDILTTTIERPEHPGRVRVVGRSRKGSCSAPAVHGDDMDDASPCLLYFLDGIGTMLVAHGTVFNATTVVHDEIFTMAHAFQSFIAGPKHLVGSVSDHPQLCDIIGDEPMKVEYDANVFGRGSEVPVYLHSQDVRELASGREELNITLIQLWMMYMFGVNNNLGYNDVYGFIDPQVIHEANDFDDITTYLTSRFGSGKEIYFIRYIYGGLIAFFVPSFA</sequence>
<dbReference type="PANTHER" id="PTHR33018">
    <property type="entry name" value="OS10G0338966 PROTEIN-RELATED"/>
    <property type="match status" value="1"/>
</dbReference>
<evidence type="ECO:0000313" key="2">
    <source>
        <dbReference type="Proteomes" id="UP000053144"/>
    </source>
</evidence>
<dbReference type="Proteomes" id="UP000053144">
    <property type="component" value="Chromosome 7"/>
</dbReference>
<organism evidence="1 2">
    <name type="scientific">Phaseolus angularis</name>
    <name type="common">Azuki bean</name>
    <name type="synonym">Vigna angularis</name>
    <dbReference type="NCBI Taxonomy" id="3914"/>
    <lineage>
        <taxon>Eukaryota</taxon>
        <taxon>Viridiplantae</taxon>
        <taxon>Streptophyta</taxon>
        <taxon>Embryophyta</taxon>
        <taxon>Tracheophyta</taxon>
        <taxon>Spermatophyta</taxon>
        <taxon>Magnoliopsida</taxon>
        <taxon>eudicotyledons</taxon>
        <taxon>Gunneridae</taxon>
        <taxon>Pentapetalae</taxon>
        <taxon>rosids</taxon>
        <taxon>fabids</taxon>
        <taxon>Fabales</taxon>
        <taxon>Fabaceae</taxon>
        <taxon>Papilionoideae</taxon>
        <taxon>50 kb inversion clade</taxon>
        <taxon>NPAAA clade</taxon>
        <taxon>indigoferoid/millettioid clade</taxon>
        <taxon>Phaseoleae</taxon>
        <taxon>Vigna</taxon>
    </lineage>
</organism>
<dbReference type="AlphaFoldDB" id="A0A0L9UZT4"/>
<dbReference type="EMBL" id="CM003377">
    <property type="protein sequence ID" value="KOM48375.1"/>
    <property type="molecule type" value="Genomic_DNA"/>
</dbReference>
<dbReference type="PANTHER" id="PTHR33018:SF34">
    <property type="entry name" value="OS02G0472350 PROTEIN"/>
    <property type="match status" value="1"/>
</dbReference>
<name>A0A0L9UZT4_PHAAN</name>
<protein>
    <submittedName>
        <fullName evidence="1">Uncharacterized protein</fullName>
    </submittedName>
</protein>
<evidence type="ECO:0000313" key="1">
    <source>
        <dbReference type="EMBL" id="KOM48375.1"/>
    </source>
</evidence>